<evidence type="ECO:0000313" key="2">
    <source>
        <dbReference type="EMBL" id="PIO24715.1"/>
    </source>
</evidence>
<feature type="compositionally biased region" description="Basic residues" evidence="1">
    <location>
        <begin position="56"/>
        <end position="67"/>
    </location>
</feature>
<dbReference type="AlphaFoldDB" id="A0A2G9RAB4"/>
<reference evidence="3" key="1">
    <citation type="journal article" date="2017" name="Nat. Commun.">
        <title>The North American bullfrog draft genome provides insight into hormonal regulation of long noncoding RNA.</title>
        <authorList>
            <person name="Hammond S.A."/>
            <person name="Warren R.L."/>
            <person name="Vandervalk B.P."/>
            <person name="Kucuk E."/>
            <person name="Khan H."/>
            <person name="Gibb E.A."/>
            <person name="Pandoh P."/>
            <person name="Kirk H."/>
            <person name="Zhao Y."/>
            <person name="Jones M."/>
            <person name="Mungall A.J."/>
            <person name="Coope R."/>
            <person name="Pleasance S."/>
            <person name="Moore R.A."/>
            <person name="Holt R.A."/>
            <person name="Round J.M."/>
            <person name="Ohora S."/>
            <person name="Walle B.V."/>
            <person name="Veldhoen N."/>
            <person name="Helbing C.C."/>
            <person name="Birol I."/>
        </authorList>
    </citation>
    <scope>NUCLEOTIDE SEQUENCE [LARGE SCALE GENOMIC DNA]</scope>
</reference>
<dbReference type="Proteomes" id="UP000228934">
    <property type="component" value="Unassembled WGS sequence"/>
</dbReference>
<name>A0A2G9RAB4_AQUCT</name>
<gene>
    <name evidence="2" type="ORF">AB205_0010640</name>
</gene>
<feature type="region of interest" description="Disordered" evidence="1">
    <location>
        <begin position="29"/>
        <end position="67"/>
    </location>
</feature>
<sequence length="67" mass="7854">MFHIPICAIKYLCAKYTFFFYIGEKRLRGRHSSEETTDPPTSGRRRNPPKPTGGGGRRRNRNIHHIR</sequence>
<keyword evidence="3" id="KW-1185">Reference proteome</keyword>
<evidence type="ECO:0000256" key="1">
    <source>
        <dbReference type="SAM" id="MobiDB-lite"/>
    </source>
</evidence>
<protein>
    <submittedName>
        <fullName evidence="2">Uncharacterized protein</fullName>
    </submittedName>
</protein>
<evidence type="ECO:0000313" key="3">
    <source>
        <dbReference type="Proteomes" id="UP000228934"/>
    </source>
</evidence>
<organism evidence="2 3">
    <name type="scientific">Aquarana catesbeiana</name>
    <name type="common">American bullfrog</name>
    <name type="synonym">Rana catesbeiana</name>
    <dbReference type="NCBI Taxonomy" id="8400"/>
    <lineage>
        <taxon>Eukaryota</taxon>
        <taxon>Metazoa</taxon>
        <taxon>Chordata</taxon>
        <taxon>Craniata</taxon>
        <taxon>Vertebrata</taxon>
        <taxon>Euteleostomi</taxon>
        <taxon>Amphibia</taxon>
        <taxon>Batrachia</taxon>
        <taxon>Anura</taxon>
        <taxon>Neobatrachia</taxon>
        <taxon>Ranoidea</taxon>
        <taxon>Ranidae</taxon>
        <taxon>Aquarana</taxon>
    </lineage>
</organism>
<dbReference type="EMBL" id="KV955428">
    <property type="protein sequence ID" value="PIO24715.1"/>
    <property type="molecule type" value="Genomic_DNA"/>
</dbReference>
<accession>A0A2G9RAB4</accession>
<proteinExistence type="predicted"/>